<dbReference type="InterPro" id="IPR036264">
    <property type="entry name" value="Bact_exopeptidase_dim_dom"/>
</dbReference>
<keyword evidence="7" id="KW-0224">Dipeptidase</keyword>
<dbReference type="STRING" id="1423726.FC07_GL000499"/>
<dbReference type="SUPFAM" id="SSF55031">
    <property type="entry name" value="Bacterial exopeptidase dimerisation domain"/>
    <property type="match status" value="1"/>
</dbReference>
<dbReference type="InterPro" id="IPR050072">
    <property type="entry name" value="Peptidase_M20A"/>
</dbReference>
<evidence type="ECO:0000256" key="8">
    <source>
        <dbReference type="ARBA" id="ARBA00023049"/>
    </source>
</evidence>
<dbReference type="Pfam" id="PF01546">
    <property type="entry name" value="Peptidase_M20"/>
    <property type="match status" value="1"/>
</dbReference>
<dbReference type="InterPro" id="IPR001261">
    <property type="entry name" value="ArgE/DapE_CS"/>
</dbReference>
<keyword evidence="8" id="KW-0482">Metalloprotease</keyword>
<dbReference type="OrthoDB" id="9761532at2"/>
<dbReference type="GO" id="GO:0016805">
    <property type="term" value="F:dipeptidase activity"/>
    <property type="evidence" value="ECO:0007669"/>
    <property type="project" value="UniProtKB-KW"/>
</dbReference>
<dbReference type="Proteomes" id="UP000051461">
    <property type="component" value="Unassembled WGS sequence"/>
</dbReference>
<evidence type="ECO:0000256" key="5">
    <source>
        <dbReference type="ARBA" id="ARBA00022801"/>
    </source>
</evidence>
<proteinExistence type="inferred from homology"/>
<keyword evidence="4" id="KW-0479">Metal-binding</keyword>
<dbReference type="NCBIfam" id="NF005591">
    <property type="entry name" value="PRK07318.1"/>
    <property type="match status" value="1"/>
</dbReference>
<evidence type="ECO:0000256" key="7">
    <source>
        <dbReference type="ARBA" id="ARBA00022997"/>
    </source>
</evidence>
<dbReference type="CDD" id="cd03888">
    <property type="entry name" value="M20_PepV"/>
    <property type="match status" value="1"/>
</dbReference>
<accession>A0A0R1H2P7</accession>
<comment type="cofactor">
    <cofactor evidence="1">
        <name>Zn(2+)</name>
        <dbReference type="ChEBI" id="CHEBI:29105"/>
    </cofactor>
</comment>
<organism evidence="9 10">
    <name type="scientific">Loigolactobacillus bifermentans DSM 20003</name>
    <dbReference type="NCBI Taxonomy" id="1423726"/>
    <lineage>
        <taxon>Bacteria</taxon>
        <taxon>Bacillati</taxon>
        <taxon>Bacillota</taxon>
        <taxon>Bacilli</taxon>
        <taxon>Lactobacillales</taxon>
        <taxon>Lactobacillaceae</taxon>
        <taxon>Loigolactobacillus</taxon>
    </lineage>
</organism>
<comment type="caution">
    <text evidence="9">The sequence shown here is derived from an EMBL/GenBank/DDBJ whole genome shotgun (WGS) entry which is preliminary data.</text>
</comment>
<dbReference type="PATRIC" id="fig|1423726.3.peg.515"/>
<dbReference type="AlphaFoldDB" id="A0A0R1H2P7"/>
<comment type="similarity">
    <text evidence="2">Belongs to the peptidase M20A family.</text>
</comment>
<evidence type="ECO:0000256" key="4">
    <source>
        <dbReference type="ARBA" id="ARBA00022723"/>
    </source>
</evidence>
<protein>
    <submittedName>
        <fullName evidence="9">Dipeptidase PepV</fullName>
    </submittedName>
</protein>
<dbReference type="GO" id="GO:0006526">
    <property type="term" value="P:L-arginine biosynthetic process"/>
    <property type="evidence" value="ECO:0007669"/>
    <property type="project" value="TreeGrafter"/>
</dbReference>
<dbReference type="PANTHER" id="PTHR43808">
    <property type="entry name" value="ACETYLORNITHINE DEACETYLASE"/>
    <property type="match status" value="1"/>
</dbReference>
<evidence type="ECO:0000256" key="3">
    <source>
        <dbReference type="ARBA" id="ARBA00022670"/>
    </source>
</evidence>
<dbReference type="InterPro" id="IPR010964">
    <property type="entry name" value="M20A_pepV-rel"/>
</dbReference>
<dbReference type="PROSITE" id="PS00758">
    <property type="entry name" value="ARGE_DAPE_CPG2_1"/>
    <property type="match status" value="1"/>
</dbReference>
<dbReference type="Gene3D" id="3.30.70.360">
    <property type="match status" value="2"/>
</dbReference>
<name>A0A0R1H2P7_9LACO</name>
<evidence type="ECO:0000256" key="2">
    <source>
        <dbReference type="ARBA" id="ARBA00006247"/>
    </source>
</evidence>
<sequence length="462" mass="49963">MTLDWQKEIAAYKPEMLADLKALVAIDSSRDLAQKTAAAPLGPGPKTAIEKMIALGQRDGFQTKNIENVAGRIEYGAGPETLGIFSHVDVVPAGDGWETEPFVLTEKDGNLYGRGTSDDKGPLIAAYYGMKLIKKLGLPVHKKIHLIFGSDEENDWYGMTRYQANEPMPDLGFSPDAEFPIINGEKGITNFDLTFAPLDGTGDVQLTHFQSGLASNMVPQVATATLAGTLPADFATQFDTYLADKPVTGQLKDNTLTLTGKVAHSMDPQFGINAATYLADFLQAYVTDPTGHTYLTTIQQLFHLDFNGVKLGIAHHDAIMGDVTASPDIFKFTAGEPALITLNIRYPKGITVADIRAGLTNGLPDNVTMVPQTHAMTPHYVAPDDPLVKTLLAVFEHQTGTPGHEEVVGGGTYGRLLPRGVAFGALFDMEKNVMHQANEYMPTADFFLAAAIYAEAIYRLAQ</sequence>
<dbReference type="Gene3D" id="3.40.630.10">
    <property type="entry name" value="Zn peptidases"/>
    <property type="match status" value="1"/>
</dbReference>
<dbReference type="PROSITE" id="PS00759">
    <property type="entry name" value="ARGE_DAPE_CPG2_2"/>
    <property type="match status" value="1"/>
</dbReference>
<reference evidence="9 10" key="1">
    <citation type="journal article" date="2015" name="Genome Announc.">
        <title>Expanding the biotechnology potential of lactobacilli through comparative genomics of 213 strains and associated genera.</title>
        <authorList>
            <person name="Sun Z."/>
            <person name="Harris H.M."/>
            <person name="McCann A."/>
            <person name="Guo C."/>
            <person name="Argimon S."/>
            <person name="Zhang W."/>
            <person name="Yang X."/>
            <person name="Jeffery I.B."/>
            <person name="Cooney J.C."/>
            <person name="Kagawa T.F."/>
            <person name="Liu W."/>
            <person name="Song Y."/>
            <person name="Salvetti E."/>
            <person name="Wrobel A."/>
            <person name="Rasinkangas P."/>
            <person name="Parkhill J."/>
            <person name="Rea M.C."/>
            <person name="O'Sullivan O."/>
            <person name="Ritari J."/>
            <person name="Douillard F.P."/>
            <person name="Paul Ross R."/>
            <person name="Yang R."/>
            <person name="Briner A.E."/>
            <person name="Felis G.E."/>
            <person name="de Vos W.M."/>
            <person name="Barrangou R."/>
            <person name="Klaenhammer T.R."/>
            <person name="Caufield P.W."/>
            <person name="Cui Y."/>
            <person name="Zhang H."/>
            <person name="O'Toole P.W."/>
        </authorList>
    </citation>
    <scope>NUCLEOTIDE SEQUENCE [LARGE SCALE GENOMIC DNA]</scope>
    <source>
        <strain evidence="9 10">DSM 20003</strain>
    </source>
</reference>
<evidence type="ECO:0000313" key="9">
    <source>
        <dbReference type="EMBL" id="KRK40488.1"/>
    </source>
</evidence>
<keyword evidence="10" id="KW-1185">Reference proteome</keyword>
<dbReference type="PANTHER" id="PTHR43808:SF31">
    <property type="entry name" value="N-ACETYL-L-CITRULLINE DEACETYLASE"/>
    <property type="match status" value="1"/>
</dbReference>
<keyword evidence="5" id="KW-0378">Hydrolase</keyword>
<dbReference type="InterPro" id="IPR002933">
    <property type="entry name" value="Peptidase_M20"/>
</dbReference>
<dbReference type="RefSeq" id="WP_057903573.1">
    <property type="nucleotide sequence ID" value="NZ_AZDA01000013.1"/>
</dbReference>
<dbReference type="GO" id="GO:0006508">
    <property type="term" value="P:proteolysis"/>
    <property type="evidence" value="ECO:0007669"/>
    <property type="project" value="UniProtKB-KW"/>
</dbReference>
<evidence type="ECO:0000256" key="6">
    <source>
        <dbReference type="ARBA" id="ARBA00022833"/>
    </source>
</evidence>
<dbReference type="GO" id="GO:0008270">
    <property type="term" value="F:zinc ion binding"/>
    <property type="evidence" value="ECO:0007669"/>
    <property type="project" value="InterPro"/>
</dbReference>
<dbReference type="NCBIfam" id="TIGR01887">
    <property type="entry name" value="dipeptidaselike"/>
    <property type="match status" value="1"/>
</dbReference>
<gene>
    <name evidence="9" type="ORF">FC07_GL000499</name>
</gene>
<dbReference type="GO" id="GO:0008237">
    <property type="term" value="F:metallopeptidase activity"/>
    <property type="evidence" value="ECO:0007669"/>
    <property type="project" value="UniProtKB-KW"/>
</dbReference>
<keyword evidence="6" id="KW-0862">Zinc</keyword>
<dbReference type="GO" id="GO:0008777">
    <property type="term" value="F:acetylornithine deacetylase activity"/>
    <property type="evidence" value="ECO:0007669"/>
    <property type="project" value="TreeGrafter"/>
</dbReference>
<dbReference type="EMBL" id="AZDA01000013">
    <property type="protein sequence ID" value="KRK40488.1"/>
    <property type="molecule type" value="Genomic_DNA"/>
</dbReference>
<evidence type="ECO:0000256" key="1">
    <source>
        <dbReference type="ARBA" id="ARBA00001947"/>
    </source>
</evidence>
<keyword evidence="3" id="KW-0645">Protease</keyword>
<dbReference type="SUPFAM" id="SSF53187">
    <property type="entry name" value="Zn-dependent exopeptidases"/>
    <property type="match status" value="1"/>
</dbReference>
<evidence type="ECO:0000313" key="10">
    <source>
        <dbReference type="Proteomes" id="UP000051461"/>
    </source>
</evidence>